<dbReference type="RefSeq" id="WP_211741430.1">
    <property type="nucleotide sequence ID" value="NZ_JAGXBY010000002.1"/>
</dbReference>
<evidence type="ECO:0000313" key="2">
    <source>
        <dbReference type="EMBL" id="MBS3679892.1"/>
    </source>
</evidence>
<gene>
    <name evidence="2" type="ORF">KGF86_06685</name>
</gene>
<reference evidence="2 3" key="1">
    <citation type="submission" date="2021-05" db="EMBL/GenBank/DDBJ databases">
        <title>Ornithinibacillus massiliensis sp. nov.</title>
        <authorList>
            <person name="Iwaza R."/>
            <person name="Lagier J.-C."/>
            <person name="Raoult D."/>
        </authorList>
    </citation>
    <scope>NUCLEOTIDE SEQUENCE [LARGE SCALE GENOMIC DNA]</scope>
    <source>
        <strain evidence="2 3">Marseille-P3601</strain>
    </source>
</reference>
<evidence type="ECO:0000313" key="3">
    <source>
        <dbReference type="Proteomes" id="UP000681870"/>
    </source>
</evidence>
<dbReference type="InterPro" id="IPR013607">
    <property type="entry name" value="Phospholipase_A2-like"/>
</dbReference>
<proteinExistence type="predicted"/>
<organism evidence="2 3">
    <name type="scientific">Ornithinibacillus massiliensis</name>
    <dbReference type="NCBI Taxonomy" id="1944633"/>
    <lineage>
        <taxon>Bacteria</taxon>
        <taxon>Bacillati</taxon>
        <taxon>Bacillota</taxon>
        <taxon>Bacilli</taxon>
        <taxon>Bacillales</taxon>
        <taxon>Bacillaceae</taxon>
        <taxon>Ornithinibacillus</taxon>
    </lineage>
</organism>
<dbReference type="Proteomes" id="UP000681870">
    <property type="component" value="Unassembled WGS sequence"/>
</dbReference>
<evidence type="ECO:0000259" key="1">
    <source>
        <dbReference type="Pfam" id="PF08398"/>
    </source>
</evidence>
<dbReference type="SUPFAM" id="SSF48619">
    <property type="entry name" value="Phospholipase A2, PLA2"/>
    <property type="match status" value="1"/>
</dbReference>
<name>A0ABS5MDA9_9BACI</name>
<accession>A0ABS5MDA9</accession>
<dbReference type="Gene3D" id="1.20.90.10">
    <property type="entry name" value="Phospholipase A2 domain"/>
    <property type="match status" value="1"/>
</dbReference>
<keyword evidence="3" id="KW-1185">Reference proteome</keyword>
<dbReference type="EMBL" id="JAGXBY010000002">
    <property type="protein sequence ID" value="MBS3679892.1"/>
    <property type="molecule type" value="Genomic_DNA"/>
</dbReference>
<sequence length="79" mass="9227">MICLPGYRYCGPGCSGPGAPTNQLDYFCLQHDQCYQRGLPRRLCDEQFLRQLAPYMTRRDKLGRDARLMYRVISFKLGF</sequence>
<protein>
    <submittedName>
        <fullName evidence="2">Parvovirus coat protein VP1-like protein</fullName>
    </submittedName>
</protein>
<comment type="caution">
    <text evidence="2">The sequence shown here is derived from an EMBL/GenBank/DDBJ whole genome shotgun (WGS) entry which is preliminary data.</text>
</comment>
<dbReference type="InterPro" id="IPR036444">
    <property type="entry name" value="PLipase_A2_dom_sf"/>
</dbReference>
<feature type="domain" description="Phospholipase A2-like" evidence="1">
    <location>
        <begin position="3"/>
        <end position="37"/>
    </location>
</feature>
<dbReference type="Pfam" id="PF08398">
    <property type="entry name" value="Phospholip_A2_4"/>
    <property type="match status" value="1"/>
</dbReference>